<reference evidence="6 7" key="1">
    <citation type="submission" date="2019-12" db="EMBL/GenBank/DDBJ databases">
        <title>A genome sequence resource for the geographically widespread anthracnose pathogen Colletotrichum asianum.</title>
        <authorList>
            <person name="Meng Y."/>
        </authorList>
    </citation>
    <scope>NUCLEOTIDE SEQUENCE [LARGE SCALE GENOMIC DNA]</scope>
    <source>
        <strain evidence="6 7">ICMP 18580</strain>
    </source>
</reference>
<accession>A0A8H3WHF0</accession>
<keyword evidence="7" id="KW-1185">Reference proteome</keyword>
<comment type="similarity">
    <text evidence="2">Belongs to the oxygen-dependent FAD-linked oxidoreductase family.</text>
</comment>
<feature type="non-terminal residue" evidence="6">
    <location>
        <position position="1"/>
    </location>
</feature>
<dbReference type="Proteomes" id="UP000434172">
    <property type="component" value="Unassembled WGS sequence"/>
</dbReference>
<comment type="cofactor">
    <cofactor evidence="1">
        <name>FAD</name>
        <dbReference type="ChEBI" id="CHEBI:57692"/>
    </cofactor>
</comment>
<proteinExistence type="inferred from homology"/>
<comment type="caution">
    <text evidence="6">The sequence shown here is derived from an EMBL/GenBank/DDBJ whole genome shotgun (WGS) entry which is preliminary data.</text>
</comment>
<dbReference type="SUPFAM" id="SSF56176">
    <property type="entry name" value="FAD-binding/transporter-associated domain-like"/>
    <property type="match status" value="1"/>
</dbReference>
<dbReference type="PANTHER" id="PTHR42973:SF39">
    <property type="entry name" value="FAD-BINDING PCMH-TYPE DOMAIN-CONTAINING PROTEIN"/>
    <property type="match status" value="1"/>
</dbReference>
<evidence type="ECO:0000256" key="1">
    <source>
        <dbReference type="ARBA" id="ARBA00001974"/>
    </source>
</evidence>
<dbReference type="InterPro" id="IPR016169">
    <property type="entry name" value="FAD-bd_PCMH_sub2"/>
</dbReference>
<evidence type="ECO:0000256" key="4">
    <source>
        <dbReference type="ARBA" id="ARBA00022827"/>
    </source>
</evidence>
<keyword evidence="5" id="KW-0560">Oxidoreductase</keyword>
<evidence type="ECO:0000313" key="7">
    <source>
        <dbReference type="Proteomes" id="UP000434172"/>
    </source>
</evidence>
<evidence type="ECO:0000256" key="5">
    <source>
        <dbReference type="ARBA" id="ARBA00023002"/>
    </source>
</evidence>
<organism evidence="6 7">
    <name type="scientific">Colletotrichum asianum</name>
    <dbReference type="NCBI Taxonomy" id="702518"/>
    <lineage>
        <taxon>Eukaryota</taxon>
        <taxon>Fungi</taxon>
        <taxon>Dikarya</taxon>
        <taxon>Ascomycota</taxon>
        <taxon>Pezizomycotina</taxon>
        <taxon>Sordariomycetes</taxon>
        <taxon>Hypocreomycetidae</taxon>
        <taxon>Glomerellales</taxon>
        <taxon>Glomerellaceae</taxon>
        <taxon>Colletotrichum</taxon>
        <taxon>Colletotrichum gloeosporioides species complex</taxon>
    </lineage>
</organism>
<dbReference type="OrthoDB" id="9983560at2759"/>
<dbReference type="Gene3D" id="3.30.465.10">
    <property type="match status" value="1"/>
</dbReference>
<dbReference type="InterPro" id="IPR036318">
    <property type="entry name" value="FAD-bd_PCMH-like_sf"/>
</dbReference>
<dbReference type="EMBL" id="WOWK01000034">
    <property type="protein sequence ID" value="KAF0325872.1"/>
    <property type="molecule type" value="Genomic_DNA"/>
</dbReference>
<evidence type="ECO:0000256" key="2">
    <source>
        <dbReference type="ARBA" id="ARBA00005466"/>
    </source>
</evidence>
<protein>
    <submittedName>
        <fullName evidence="6">Amine oxidase</fullName>
    </submittedName>
</protein>
<dbReference type="GO" id="GO:0050660">
    <property type="term" value="F:flavin adenine dinucleotide binding"/>
    <property type="evidence" value="ECO:0007669"/>
    <property type="project" value="InterPro"/>
</dbReference>
<keyword evidence="3" id="KW-0285">Flavoprotein</keyword>
<dbReference type="GO" id="GO:0016491">
    <property type="term" value="F:oxidoreductase activity"/>
    <property type="evidence" value="ECO:0007669"/>
    <property type="project" value="UniProtKB-KW"/>
</dbReference>
<keyword evidence="4" id="KW-0274">FAD</keyword>
<dbReference type="AlphaFoldDB" id="A0A8H3WHF0"/>
<dbReference type="InterPro" id="IPR050416">
    <property type="entry name" value="FAD-linked_Oxidoreductase"/>
</dbReference>
<name>A0A8H3WHF0_9PEZI</name>
<sequence>SLWLEERARLSVSEEGIFGGGHSPLGPLYGLAADHVLGIDIVTPDGRSITASEKKNRPVLGWGRAGNFGVVTSYRKQFQLTAPLFAKRKALGINVEPNWSEYSTFLSAWTASFPVEPVESHGNKMASRLFPRENLSSPVKFDKMYEALKDLSDQGRTLIGFGITAVRKSRPSP</sequence>
<dbReference type="PANTHER" id="PTHR42973">
    <property type="entry name" value="BINDING OXIDOREDUCTASE, PUTATIVE (AFU_ORTHOLOGUE AFUA_1G17690)-RELATED"/>
    <property type="match status" value="1"/>
</dbReference>
<evidence type="ECO:0000313" key="6">
    <source>
        <dbReference type="EMBL" id="KAF0325872.1"/>
    </source>
</evidence>
<gene>
    <name evidence="6" type="ORF">GQ607_007004</name>
</gene>
<evidence type="ECO:0000256" key="3">
    <source>
        <dbReference type="ARBA" id="ARBA00022630"/>
    </source>
</evidence>